<sequence>MSKLFWIALGATAGVLVVRRLTKAAESLTPEGAADRVAGGLRNVGDAVRGFTDEVRAGMAERDAELRYALGIAPDGTGKPGVADPDAVDDLFHTHPRGTF</sequence>
<dbReference type="InterPro" id="IPR046165">
    <property type="entry name" value="DUF6167"/>
</dbReference>
<evidence type="ECO:0000256" key="1">
    <source>
        <dbReference type="SAM" id="MobiDB-lite"/>
    </source>
</evidence>
<evidence type="ECO:0000313" key="2">
    <source>
        <dbReference type="EMBL" id="SDU72636.1"/>
    </source>
</evidence>
<proteinExistence type="predicted"/>
<gene>
    <name evidence="2" type="ORF">SAMN04488563_4376</name>
</gene>
<name>A0A1H2KWC8_9ACTN</name>
<dbReference type="Pfam" id="PF19664">
    <property type="entry name" value="DUF6167"/>
    <property type="match status" value="1"/>
</dbReference>
<dbReference type="EMBL" id="LT629791">
    <property type="protein sequence ID" value="SDU72636.1"/>
    <property type="molecule type" value="Genomic_DNA"/>
</dbReference>
<dbReference type="AlphaFoldDB" id="A0A1H2KWC8"/>
<dbReference type="STRING" id="419479.SAMN04488563_4376"/>
<reference evidence="3" key="1">
    <citation type="submission" date="2016-10" db="EMBL/GenBank/DDBJ databases">
        <authorList>
            <person name="Varghese N."/>
            <person name="Submissions S."/>
        </authorList>
    </citation>
    <scope>NUCLEOTIDE SEQUENCE [LARGE SCALE GENOMIC DNA]</scope>
    <source>
        <strain evidence="3">DSM 45079</strain>
    </source>
</reference>
<evidence type="ECO:0000313" key="3">
    <source>
        <dbReference type="Proteomes" id="UP000182977"/>
    </source>
</evidence>
<organism evidence="2 3">
    <name type="scientific">Jiangella alkaliphila</name>
    <dbReference type="NCBI Taxonomy" id="419479"/>
    <lineage>
        <taxon>Bacteria</taxon>
        <taxon>Bacillati</taxon>
        <taxon>Actinomycetota</taxon>
        <taxon>Actinomycetes</taxon>
        <taxon>Jiangellales</taxon>
        <taxon>Jiangellaceae</taxon>
        <taxon>Jiangella</taxon>
    </lineage>
</organism>
<dbReference type="RefSeq" id="WP_046770382.1">
    <property type="nucleotide sequence ID" value="NZ_LBMC01000020.1"/>
</dbReference>
<keyword evidence="3" id="KW-1185">Reference proteome</keyword>
<protein>
    <submittedName>
        <fullName evidence="2">Uncharacterized protein</fullName>
    </submittedName>
</protein>
<dbReference type="Proteomes" id="UP000182977">
    <property type="component" value="Chromosome I"/>
</dbReference>
<accession>A0A1H2KWC8</accession>
<feature type="region of interest" description="Disordered" evidence="1">
    <location>
        <begin position="77"/>
        <end position="100"/>
    </location>
</feature>